<evidence type="ECO:0000256" key="3">
    <source>
        <dbReference type="ARBA" id="ARBA00004300"/>
    </source>
</evidence>
<dbReference type="Pfam" id="PF00615">
    <property type="entry name" value="RGS"/>
    <property type="match status" value="1"/>
</dbReference>
<evidence type="ECO:0000256" key="18">
    <source>
        <dbReference type="ARBA" id="ARBA00023273"/>
    </source>
</evidence>
<name>A0A8B9NLW8_9AVES</name>
<dbReference type="GO" id="GO:0051301">
    <property type="term" value="P:cell division"/>
    <property type="evidence" value="ECO:0007669"/>
    <property type="project" value="UniProtKB-KW"/>
</dbReference>
<evidence type="ECO:0000256" key="11">
    <source>
        <dbReference type="ARBA" id="ARBA00022700"/>
    </source>
</evidence>
<evidence type="ECO:0000256" key="17">
    <source>
        <dbReference type="ARBA" id="ARBA00023242"/>
    </source>
</evidence>
<dbReference type="InterPro" id="IPR003116">
    <property type="entry name" value="RBD_dom"/>
</dbReference>
<keyword evidence="12" id="KW-0493">Microtubule</keyword>
<dbReference type="GO" id="GO:0005886">
    <property type="term" value="C:plasma membrane"/>
    <property type="evidence" value="ECO:0007669"/>
    <property type="project" value="UniProtKB-SubCell"/>
</dbReference>
<dbReference type="SUPFAM" id="SSF48097">
    <property type="entry name" value="Regulator of G-protein signaling, RGS"/>
    <property type="match status" value="1"/>
</dbReference>
<dbReference type="Ensembl" id="ENSANIT00000021516.1">
    <property type="protein sequence ID" value="ENSANIP00000020826.1"/>
    <property type="gene ID" value="ENSANIG00000014167.1"/>
</dbReference>
<dbReference type="Gene3D" id="1.10.167.10">
    <property type="entry name" value="Regulator of G-protein Signalling 4, domain 2"/>
    <property type="match status" value="1"/>
</dbReference>
<dbReference type="InterPro" id="IPR046992">
    <property type="entry name" value="RBD1_RGS14"/>
</dbReference>
<evidence type="ECO:0000256" key="2">
    <source>
        <dbReference type="ARBA" id="ARBA00004279"/>
    </source>
</evidence>
<dbReference type="InterPro" id="IPR044926">
    <property type="entry name" value="RGS_subdomain_2"/>
</dbReference>
<dbReference type="GO" id="GO:0014069">
    <property type="term" value="C:postsynaptic density"/>
    <property type="evidence" value="ECO:0007669"/>
    <property type="project" value="UniProtKB-SubCell"/>
</dbReference>
<evidence type="ECO:0000256" key="12">
    <source>
        <dbReference type="ARBA" id="ARBA00022701"/>
    </source>
</evidence>
<evidence type="ECO:0000313" key="25">
    <source>
        <dbReference type="Ensembl" id="ENSANIP00000020826.1"/>
    </source>
</evidence>
<feature type="region of interest" description="Disordered" evidence="22">
    <location>
        <begin position="554"/>
        <end position="593"/>
    </location>
</feature>
<feature type="region of interest" description="Disordered" evidence="22">
    <location>
        <begin position="281"/>
        <end position="349"/>
    </location>
</feature>
<feature type="region of interest" description="Disordered" evidence="22">
    <location>
        <begin position="1"/>
        <end position="44"/>
    </location>
</feature>
<dbReference type="GO" id="GO:0008277">
    <property type="term" value="P:regulation of G protein-coupled receptor signaling pathway"/>
    <property type="evidence" value="ECO:0007669"/>
    <property type="project" value="InterPro"/>
</dbReference>
<dbReference type="InterPro" id="IPR037881">
    <property type="entry name" value="RGS14_RGS"/>
</dbReference>
<keyword evidence="16" id="KW-0206">Cytoskeleton</keyword>
<reference evidence="25" key="1">
    <citation type="submission" date="2025-08" db="UniProtKB">
        <authorList>
            <consortium name="Ensembl"/>
        </authorList>
    </citation>
    <scope>IDENTIFICATION</scope>
</reference>
<dbReference type="PANTHER" id="PTHR45945">
    <property type="entry name" value="REGULATOR OF G-PROTEIN SIGNALING LOCO"/>
    <property type="match status" value="1"/>
</dbReference>
<evidence type="ECO:0000256" key="19">
    <source>
        <dbReference type="ARBA" id="ARBA00023306"/>
    </source>
</evidence>
<dbReference type="FunFam" id="3.10.20.90:FF:000145">
    <property type="entry name" value="regulator of G-protein signaling 14 isoform X1"/>
    <property type="match status" value="1"/>
</dbReference>
<dbReference type="GO" id="GO:0030425">
    <property type="term" value="C:dendrite"/>
    <property type="evidence" value="ECO:0007669"/>
    <property type="project" value="UniProtKB-SubCell"/>
</dbReference>
<feature type="compositionally biased region" description="Low complexity" evidence="22">
    <location>
        <begin position="554"/>
        <end position="563"/>
    </location>
</feature>
<dbReference type="GO" id="GO:0001965">
    <property type="term" value="F:G-protein alpha-subunit binding"/>
    <property type="evidence" value="ECO:0007669"/>
    <property type="project" value="InterPro"/>
</dbReference>
<evidence type="ECO:0000256" key="1">
    <source>
        <dbReference type="ARBA" id="ARBA00004236"/>
    </source>
</evidence>
<evidence type="ECO:0000256" key="7">
    <source>
        <dbReference type="ARBA" id="ARBA00022475"/>
    </source>
</evidence>
<dbReference type="GO" id="GO:0005737">
    <property type="term" value="C:cytoplasm"/>
    <property type="evidence" value="ECO:0007669"/>
    <property type="project" value="TreeGrafter"/>
</dbReference>
<dbReference type="Gene3D" id="1.10.196.10">
    <property type="match status" value="1"/>
</dbReference>
<dbReference type="AlphaFoldDB" id="A0A8B9NLW8"/>
<evidence type="ECO:0000256" key="4">
    <source>
        <dbReference type="ARBA" id="ARBA00004322"/>
    </source>
</evidence>
<keyword evidence="18" id="KW-0966">Cell projection</keyword>
<dbReference type="CDD" id="cd08743">
    <property type="entry name" value="RGS_RGS14"/>
    <property type="match status" value="1"/>
</dbReference>
<feature type="compositionally biased region" description="Low complexity" evidence="22">
    <location>
        <begin position="583"/>
        <end position="593"/>
    </location>
</feature>
<dbReference type="GO" id="GO:0005813">
    <property type="term" value="C:centrosome"/>
    <property type="evidence" value="ECO:0007669"/>
    <property type="project" value="UniProtKB-SubCell"/>
</dbReference>
<feature type="region of interest" description="Disordered" evidence="22">
    <location>
        <begin position="641"/>
        <end position="683"/>
    </location>
</feature>
<keyword evidence="13" id="KW-0677">Repeat</keyword>
<feature type="domain" description="RBD" evidence="24">
    <location>
        <begin position="476"/>
        <end position="546"/>
    </location>
</feature>
<dbReference type="CDD" id="cd17137">
    <property type="entry name" value="RBD1_RGS14"/>
    <property type="match status" value="1"/>
</dbReference>
<dbReference type="InterPro" id="IPR029071">
    <property type="entry name" value="Ubiquitin-like_domsf"/>
</dbReference>
<dbReference type="PROSITE" id="PS50877">
    <property type="entry name" value="GOLOCO"/>
    <property type="match status" value="1"/>
</dbReference>
<dbReference type="InterPro" id="IPR036305">
    <property type="entry name" value="RGS_sf"/>
</dbReference>
<dbReference type="InterPro" id="IPR046995">
    <property type="entry name" value="RGS10/12/14-like"/>
</dbReference>
<protein>
    <recommendedName>
        <fullName evidence="21">Regulator of G-protein signaling 14</fullName>
    </recommendedName>
</protein>
<evidence type="ECO:0000256" key="15">
    <source>
        <dbReference type="ARBA" id="ARBA00023136"/>
    </source>
</evidence>
<organism evidence="25 26">
    <name type="scientific">Accipiter nisus</name>
    <name type="common">Eurasian sparrowhawk</name>
    <dbReference type="NCBI Taxonomy" id="211598"/>
    <lineage>
        <taxon>Eukaryota</taxon>
        <taxon>Metazoa</taxon>
        <taxon>Chordata</taxon>
        <taxon>Craniata</taxon>
        <taxon>Vertebrata</taxon>
        <taxon>Euteleostomi</taxon>
        <taxon>Archelosauria</taxon>
        <taxon>Archosauria</taxon>
        <taxon>Dinosauria</taxon>
        <taxon>Saurischia</taxon>
        <taxon>Theropoda</taxon>
        <taxon>Coelurosauria</taxon>
        <taxon>Aves</taxon>
        <taxon>Neognathae</taxon>
        <taxon>Neoaves</taxon>
        <taxon>Telluraves</taxon>
        <taxon>Accipitrimorphae</taxon>
        <taxon>Accipitriformes</taxon>
        <taxon>Accipitridae</taxon>
        <taxon>Accipitrinae</taxon>
        <taxon>Accipiter</taxon>
    </lineage>
</organism>
<dbReference type="GO" id="GO:0007165">
    <property type="term" value="P:signal transduction"/>
    <property type="evidence" value="ECO:0007669"/>
    <property type="project" value="InterPro"/>
</dbReference>
<dbReference type="SUPFAM" id="SSF54236">
    <property type="entry name" value="Ubiquitin-like"/>
    <property type="match status" value="2"/>
</dbReference>
<evidence type="ECO:0000256" key="10">
    <source>
        <dbReference type="ARBA" id="ARBA00022618"/>
    </source>
</evidence>
<evidence type="ECO:0000256" key="5">
    <source>
        <dbReference type="ARBA" id="ARBA00004647"/>
    </source>
</evidence>
<dbReference type="GO" id="GO:0008017">
    <property type="term" value="F:microtubule binding"/>
    <property type="evidence" value="ECO:0007669"/>
    <property type="project" value="InterPro"/>
</dbReference>
<evidence type="ECO:0000256" key="13">
    <source>
        <dbReference type="ARBA" id="ARBA00022737"/>
    </source>
</evidence>
<dbReference type="GO" id="GO:0016605">
    <property type="term" value="C:PML body"/>
    <property type="evidence" value="ECO:0007669"/>
    <property type="project" value="UniProtKB-SubCell"/>
</dbReference>
<evidence type="ECO:0000256" key="14">
    <source>
        <dbReference type="ARBA" id="ARBA00023018"/>
    </source>
</evidence>
<dbReference type="GO" id="GO:0007051">
    <property type="term" value="P:spindle organization"/>
    <property type="evidence" value="ECO:0007669"/>
    <property type="project" value="TreeGrafter"/>
</dbReference>
<keyword evidence="8" id="KW-0963">Cytoplasm</keyword>
<dbReference type="PRINTS" id="PR01301">
    <property type="entry name" value="RGSPROTEIN"/>
</dbReference>
<keyword evidence="7" id="KW-1003">Cell membrane</keyword>
<dbReference type="GO" id="GO:0000922">
    <property type="term" value="C:spindle pole"/>
    <property type="evidence" value="ECO:0007669"/>
    <property type="project" value="UniProtKB-SubCell"/>
</dbReference>
<evidence type="ECO:0000259" key="24">
    <source>
        <dbReference type="PROSITE" id="PS50898"/>
    </source>
</evidence>
<dbReference type="SMART" id="SM00390">
    <property type="entry name" value="GoLoco"/>
    <property type="match status" value="1"/>
</dbReference>
<dbReference type="InterPro" id="IPR003109">
    <property type="entry name" value="GoLoco_motif"/>
</dbReference>
<dbReference type="Gene3D" id="3.10.20.90">
    <property type="entry name" value="Phosphatidylinositol 3-kinase Catalytic Subunit, Chain A, domain 1"/>
    <property type="match status" value="2"/>
</dbReference>
<dbReference type="InterPro" id="IPR024066">
    <property type="entry name" value="RGS_subdom1/3"/>
</dbReference>
<keyword evidence="9" id="KW-0597">Phosphoprotein</keyword>
<accession>A0A8B9NLW8</accession>
<evidence type="ECO:0000313" key="26">
    <source>
        <dbReference type="Proteomes" id="UP000694541"/>
    </source>
</evidence>
<dbReference type="Pfam" id="PF02196">
    <property type="entry name" value="RBD"/>
    <property type="match status" value="1"/>
</dbReference>
<comment type="subcellular location">
    <subcellularLocation>
        <location evidence="1">Cell membrane</location>
    </subcellularLocation>
    <subcellularLocation>
        <location evidence="2">Cell projection</location>
        <location evidence="2">Dendrite</location>
    </subcellularLocation>
    <subcellularLocation>
        <location evidence="3">Cytoplasm</location>
        <location evidence="3">Cytoskeleton</location>
        <location evidence="3">Microtubule organizing center</location>
        <location evidence="3">Centrosome</location>
    </subcellularLocation>
    <subcellularLocation>
        <location evidence="5">Cytoplasm</location>
        <location evidence="5">Cytoskeleton</location>
        <location evidence="5">Spindle pole</location>
    </subcellularLocation>
    <subcellularLocation>
        <location evidence="4">Nucleus</location>
        <location evidence="4">PML body</location>
    </subcellularLocation>
    <subcellularLocation>
        <location evidence="20">Postsynaptic density</location>
    </subcellularLocation>
</comment>
<proteinExistence type="predicted"/>
<reference evidence="25" key="2">
    <citation type="submission" date="2025-09" db="UniProtKB">
        <authorList>
            <consortium name="Ensembl"/>
        </authorList>
    </citation>
    <scope>IDENTIFICATION</scope>
</reference>
<dbReference type="InterPro" id="IPR046993">
    <property type="entry name" value="RBD2_RGS14"/>
</dbReference>
<feature type="domain" description="RBD" evidence="24">
    <location>
        <begin position="403"/>
        <end position="474"/>
    </location>
</feature>
<keyword evidence="10" id="KW-0132">Cell division</keyword>
<keyword evidence="11" id="KW-0734">Signal transduction inhibitor</keyword>
<dbReference type="GO" id="GO:0005096">
    <property type="term" value="F:GTPase activator activity"/>
    <property type="evidence" value="ECO:0007669"/>
    <property type="project" value="UniProtKB-KW"/>
</dbReference>
<dbReference type="FunFam" id="1.10.167.10:FF:000001">
    <property type="entry name" value="Putative regulator of g-protein signaling 12"/>
    <property type="match status" value="1"/>
</dbReference>
<dbReference type="InterPro" id="IPR016137">
    <property type="entry name" value="RGS"/>
</dbReference>
<sequence>MGVQTETDGAGNAATPPGPELAPVPTGAVPGPVAAAARGGRAAPLPPLRSRFPWRHFLWQPKAVVPGSAGPGRESRAAGRGCCGAAGRAGSALGRAVPGMQGKAKLLLVHNGRMGPAVSDGELNASRARGSNHSVNSLPGPPATCGSTQGSVVSWAQSFETLLQDRVAVTYFTEFLKKEFSAENVYFWQACERFQQIPASDTQQLAQEARRIYDEFLSSHSVSPVNIDKQAWIGEDVLATPSPDMFRIQQLQIFNLMKFDSYTRFVKSPLYQACLRAESQGQPLPDLRPHSRSSSPPPDLSKKSKLKLGKSLPLGVETAGSSANRSPRRSFRKGERREPSWAEGGEGSGSAMLWRESQGSLNSSASLDLGFLSSASTAASPWTEGHRKSLGGSEAELPAKPMKYCCVYLPDGTASLASVRPGHSIRDMLSGICEKRGFSLPDIKVYLVGNEQKALVLDQECSVLADQEVKLENRISFDLEISSLNKTIRITAKSTKRIREALQPVLGKYGVSMELVLLRRQGEPAPVDLEKLVSTVAAQKLVLETLADVRVTESAEAAAAPSPLRSEEGSPTGAEPNTLWEMPSSFSRPRSSAATNLNRRTYDLEGLVELLNRAQSCRANDQRGLLSKEDLVLPDFLQLPGQDDSTCKGSDQPCALHPGSEGDGHPQPTEATPAQPPVDHELR</sequence>
<dbReference type="PANTHER" id="PTHR45945:SF2">
    <property type="entry name" value="REGULATOR OF G-PROTEIN SIGNALING 14"/>
    <property type="match status" value="1"/>
</dbReference>
<evidence type="ECO:0000259" key="23">
    <source>
        <dbReference type="PROSITE" id="PS50132"/>
    </source>
</evidence>
<keyword evidence="15" id="KW-0472">Membrane</keyword>
<feature type="compositionally biased region" description="Low complexity" evidence="22">
    <location>
        <begin position="23"/>
        <end position="43"/>
    </location>
</feature>
<dbReference type="PROSITE" id="PS50132">
    <property type="entry name" value="RGS"/>
    <property type="match status" value="1"/>
</dbReference>
<feature type="domain" description="RGS" evidence="23">
    <location>
        <begin position="158"/>
        <end position="275"/>
    </location>
</feature>
<keyword evidence="14" id="KW-0770">Synapse</keyword>
<dbReference type="CDD" id="cd17139">
    <property type="entry name" value="RBD2_RGS14"/>
    <property type="match status" value="1"/>
</dbReference>
<dbReference type="SMART" id="SM00455">
    <property type="entry name" value="RBD"/>
    <property type="match status" value="2"/>
</dbReference>
<keyword evidence="26" id="KW-1185">Reference proteome</keyword>
<keyword evidence="6" id="KW-0343">GTPase activation</keyword>
<evidence type="ECO:0000256" key="6">
    <source>
        <dbReference type="ARBA" id="ARBA00022468"/>
    </source>
</evidence>
<dbReference type="GO" id="GO:0009968">
    <property type="term" value="P:negative regulation of signal transduction"/>
    <property type="evidence" value="ECO:0007669"/>
    <property type="project" value="UniProtKB-KW"/>
</dbReference>
<dbReference type="GO" id="GO:0005874">
    <property type="term" value="C:microtubule"/>
    <property type="evidence" value="ECO:0007669"/>
    <property type="project" value="UniProtKB-KW"/>
</dbReference>
<evidence type="ECO:0000256" key="9">
    <source>
        <dbReference type="ARBA" id="ARBA00022553"/>
    </source>
</evidence>
<dbReference type="Proteomes" id="UP000694541">
    <property type="component" value="Unplaced"/>
</dbReference>
<evidence type="ECO:0000256" key="8">
    <source>
        <dbReference type="ARBA" id="ARBA00022490"/>
    </source>
</evidence>
<evidence type="ECO:0000256" key="16">
    <source>
        <dbReference type="ARBA" id="ARBA00023212"/>
    </source>
</evidence>
<keyword evidence="19" id="KW-0131">Cell cycle</keyword>
<dbReference type="SMART" id="SM00315">
    <property type="entry name" value="RGS"/>
    <property type="match status" value="1"/>
</dbReference>
<evidence type="ECO:0000256" key="20">
    <source>
        <dbReference type="ARBA" id="ARBA00034105"/>
    </source>
</evidence>
<evidence type="ECO:0000256" key="22">
    <source>
        <dbReference type="SAM" id="MobiDB-lite"/>
    </source>
</evidence>
<evidence type="ECO:0000256" key="21">
    <source>
        <dbReference type="ARBA" id="ARBA00069200"/>
    </source>
</evidence>
<keyword evidence="17" id="KW-0539">Nucleus</keyword>
<dbReference type="PROSITE" id="PS50898">
    <property type="entry name" value="RBD"/>
    <property type="match status" value="2"/>
</dbReference>